<organism evidence="2 3">
    <name type="scientific">Neisseria meningitidis serogroup B</name>
    <dbReference type="NCBI Taxonomy" id="491"/>
    <lineage>
        <taxon>Bacteria</taxon>
        <taxon>Pseudomonadati</taxon>
        <taxon>Pseudomonadota</taxon>
        <taxon>Betaproteobacteria</taxon>
        <taxon>Neisseriales</taxon>
        <taxon>Neisseriaceae</taxon>
        <taxon>Neisseria</taxon>
    </lineage>
</organism>
<dbReference type="PANTHER" id="PTHR30399:SF1">
    <property type="entry name" value="UTP PYROPHOSPHATASE"/>
    <property type="match status" value="1"/>
</dbReference>
<evidence type="ECO:0000259" key="1">
    <source>
        <dbReference type="Pfam" id="PF01863"/>
    </source>
</evidence>
<dbReference type="EMBL" id="CVTF01000108">
    <property type="protein sequence ID" value="CRY98560.1"/>
    <property type="molecule type" value="Genomic_DNA"/>
</dbReference>
<accession>A0A0H5QAY1</accession>
<dbReference type="PANTHER" id="PTHR30399">
    <property type="entry name" value="UNCHARACTERIZED PROTEIN YGJP"/>
    <property type="match status" value="1"/>
</dbReference>
<evidence type="ECO:0000313" key="3">
    <source>
        <dbReference type="Proteomes" id="UP000182715"/>
    </source>
</evidence>
<dbReference type="GO" id="GO:0016787">
    <property type="term" value="F:hydrolase activity"/>
    <property type="evidence" value="ECO:0007669"/>
    <property type="project" value="UniProtKB-KW"/>
</dbReference>
<sequence length="230" mass="26231">MTAFVHTLSDGMELTVEIKRRAKKNLIIRPAGTHTVRISVPPCFSVSALNRWLYENEAVLRQTLAKTPPPQTAENRLPESILFHGRQLALTAHQDTQILLMPSEIRVPEGAPEKQLALLRDFLERQAHSYLIPRLERHARTTQLFPASSSLTSAKTFWGVCRKTTGIRLNWRLVGAPEYVADYVCIHELCHLAHADHSRAFWALTRRFAPYTPEAKQWLKIHGRELFALG</sequence>
<dbReference type="Pfam" id="PF01863">
    <property type="entry name" value="YgjP-like"/>
    <property type="match status" value="1"/>
</dbReference>
<dbReference type="Gene3D" id="3.30.2010.10">
    <property type="entry name" value="Metalloproteases ('zincins'), catalytic domain"/>
    <property type="match status" value="1"/>
</dbReference>
<feature type="domain" description="YgjP-like metallopeptidase" evidence="1">
    <location>
        <begin position="24"/>
        <end position="221"/>
    </location>
</feature>
<dbReference type="CDD" id="cd07344">
    <property type="entry name" value="M48_yhfN_like"/>
    <property type="match status" value="1"/>
</dbReference>
<dbReference type="Proteomes" id="UP000182715">
    <property type="component" value="Unassembled WGS sequence"/>
</dbReference>
<dbReference type="InterPro" id="IPR002725">
    <property type="entry name" value="YgjP-like_metallopeptidase"/>
</dbReference>
<dbReference type="InterPro" id="IPR053136">
    <property type="entry name" value="UTP_pyrophosphatase-like"/>
</dbReference>
<name>A0A0H5QAY1_NEIMI</name>
<keyword evidence="2" id="KW-0378">Hydrolase</keyword>
<evidence type="ECO:0000313" key="2">
    <source>
        <dbReference type="EMBL" id="CRY98560.1"/>
    </source>
</evidence>
<protein>
    <submittedName>
        <fullName evidence="2">Putative predicted metal-dependent hydrolase</fullName>
    </submittedName>
</protein>
<proteinExistence type="predicted"/>
<dbReference type="AlphaFoldDB" id="A0A0H5QAY1"/>
<reference evidence="2 3" key="1">
    <citation type="submission" date="2014-11" db="EMBL/GenBank/DDBJ databases">
        <authorList>
            <person name="Diene M.Seydina."/>
        </authorList>
    </citation>
    <scope>NUCLEOTIDE SEQUENCE [LARGE SCALE GENOMIC DNA]</scope>
    <source>
        <strain evidence="2 3">Neisseria meningitidis CHUV</strain>
    </source>
</reference>